<gene>
    <name evidence="2" type="ORF">CLUMA_CG012771</name>
</gene>
<organism evidence="2 3">
    <name type="scientific">Clunio marinus</name>
    <dbReference type="NCBI Taxonomy" id="568069"/>
    <lineage>
        <taxon>Eukaryota</taxon>
        <taxon>Metazoa</taxon>
        <taxon>Ecdysozoa</taxon>
        <taxon>Arthropoda</taxon>
        <taxon>Hexapoda</taxon>
        <taxon>Insecta</taxon>
        <taxon>Pterygota</taxon>
        <taxon>Neoptera</taxon>
        <taxon>Endopterygota</taxon>
        <taxon>Diptera</taxon>
        <taxon>Nematocera</taxon>
        <taxon>Chironomoidea</taxon>
        <taxon>Chironomidae</taxon>
        <taxon>Clunio</taxon>
    </lineage>
</organism>
<keyword evidence="1" id="KW-0175">Coiled coil</keyword>
<accession>A0A1J1IGF7</accession>
<dbReference type="EMBL" id="CVRI01000050">
    <property type="protein sequence ID" value="CRK99291.1"/>
    <property type="molecule type" value="Genomic_DNA"/>
</dbReference>
<dbReference type="AlphaFoldDB" id="A0A1J1IGF7"/>
<name>A0A1J1IGF7_9DIPT</name>
<evidence type="ECO:0000313" key="3">
    <source>
        <dbReference type="Proteomes" id="UP000183832"/>
    </source>
</evidence>
<reference evidence="2 3" key="1">
    <citation type="submission" date="2015-04" db="EMBL/GenBank/DDBJ databases">
        <authorList>
            <person name="Syromyatnikov M.Y."/>
            <person name="Popov V.N."/>
        </authorList>
    </citation>
    <scope>NUCLEOTIDE SEQUENCE [LARGE SCALE GENOMIC DNA]</scope>
</reference>
<keyword evidence="3" id="KW-1185">Reference proteome</keyword>
<protein>
    <submittedName>
        <fullName evidence="2">CLUMA_CG012771, isoform A</fullName>
    </submittedName>
</protein>
<sequence>MGIRRVVFREEDDDNAKDDGKKMQIKLLMNSCEKLTQKIIKLRDEMSAHKKETLKKEKKIPFLIFFKIKSFEAPFNICDDVSTAWDEIETKISYSIMLMKSNMSLHFHGRCAAQHSPLGIVNNSSHLKGTQFNF</sequence>
<proteinExistence type="predicted"/>
<evidence type="ECO:0000256" key="1">
    <source>
        <dbReference type="SAM" id="Coils"/>
    </source>
</evidence>
<feature type="coiled-coil region" evidence="1">
    <location>
        <begin position="25"/>
        <end position="52"/>
    </location>
</feature>
<evidence type="ECO:0000313" key="2">
    <source>
        <dbReference type="EMBL" id="CRK99291.1"/>
    </source>
</evidence>
<dbReference type="Proteomes" id="UP000183832">
    <property type="component" value="Unassembled WGS sequence"/>
</dbReference>